<name>A0ABW1AY74_9RHOO</name>
<reference evidence="3" key="1">
    <citation type="journal article" date="2019" name="Int. J. Syst. Evol. Microbiol.">
        <title>The Global Catalogue of Microorganisms (GCM) 10K type strain sequencing project: providing services to taxonomists for standard genome sequencing and annotation.</title>
        <authorList>
            <consortium name="The Broad Institute Genomics Platform"/>
            <consortium name="The Broad Institute Genome Sequencing Center for Infectious Disease"/>
            <person name="Wu L."/>
            <person name="Ma J."/>
        </authorList>
    </citation>
    <scope>NUCLEOTIDE SEQUENCE [LARGE SCALE GENOMIC DNA]</scope>
    <source>
        <strain evidence="3">SHR3</strain>
    </source>
</reference>
<dbReference type="RefSeq" id="WP_096449739.1">
    <property type="nucleotide sequence ID" value="NZ_JBHSOG010000101.1"/>
</dbReference>
<feature type="compositionally biased region" description="Low complexity" evidence="1">
    <location>
        <begin position="1"/>
        <end position="14"/>
    </location>
</feature>
<feature type="compositionally biased region" description="Basic residues" evidence="1">
    <location>
        <begin position="250"/>
        <end position="260"/>
    </location>
</feature>
<keyword evidence="3" id="KW-1185">Reference proteome</keyword>
<protein>
    <submittedName>
        <fullName evidence="2">DUF2894 domain-containing protein</fullName>
    </submittedName>
</protein>
<feature type="region of interest" description="Disordered" evidence="1">
    <location>
        <begin position="1"/>
        <end position="22"/>
    </location>
</feature>
<dbReference type="EMBL" id="JBHSOG010000101">
    <property type="protein sequence ID" value="MFC5771873.1"/>
    <property type="molecule type" value="Genomic_DNA"/>
</dbReference>
<dbReference type="InterPro" id="IPR021549">
    <property type="entry name" value="DUF2894"/>
</dbReference>
<accession>A0ABW1AY74</accession>
<feature type="compositionally biased region" description="Low complexity" evidence="1">
    <location>
        <begin position="233"/>
        <end position="243"/>
    </location>
</feature>
<evidence type="ECO:0000313" key="2">
    <source>
        <dbReference type="EMBL" id="MFC5771873.1"/>
    </source>
</evidence>
<gene>
    <name evidence="2" type="ORF">ACFPTN_21040</name>
</gene>
<sequence>MNEAARAGATPDAAPQGTPAAPPLEALRARGAERFDPVGLRFLEALAQRAAARRDDVRRLLDQRLEAAIAGYAERFDSARREAEDAVAHAADRFPEAVDALRQDCEAGDFGALRRRLTALGARARRSPLAELLAHAGRHAPAGAPAPAADGPRVELKSLQHFRRTWSKLGIDRQFSHALAHAPENAGPLNSHHLVLRSLTQMRKLSPAYLEQFMSYVDALLWLDQADAGRSSAAAKGTAVKGTTRGERDKKRKPARGKAG</sequence>
<dbReference type="Pfam" id="PF11445">
    <property type="entry name" value="DUF2894"/>
    <property type="match status" value="1"/>
</dbReference>
<evidence type="ECO:0000313" key="3">
    <source>
        <dbReference type="Proteomes" id="UP001595974"/>
    </source>
</evidence>
<proteinExistence type="predicted"/>
<comment type="caution">
    <text evidence="2">The sequence shown here is derived from an EMBL/GenBank/DDBJ whole genome shotgun (WGS) entry which is preliminary data.</text>
</comment>
<organism evidence="2 3">
    <name type="scientific">Thauera sinica</name>
    <dbReference type="NCBI Taxonomy" id="2665146"/>
    <lineage>
        <taxon>Bacteria</taxon>
        <taxon>Pseudomonadati</taxon>
        <taxon>Pseudomonadota</taxon>
        <taxon>Betaproteobacteria</taxon>
        <taxon>Rhodocyclales</taxon>
        <taxon>Zoogloeaceae</taxon>
        <taxon>Thauera</taxon>
    </lineage>
</organism>
<feature type="region of interest" description="Disordered" evidence="1">
    <location>
        <begin position="229"/>
        <end position="260"/>
    </location>
</feature>
<evidence type="ECO:0000256" key="1">
    <source>
        <dbReference type="SAM" id="MobiDB-lite"/>
    </source>
</evidence>
<dbReference type="Proteomes" id="UP001595974">
    <property type="component" value="Unassembled WGS sequence"/>
</dbReference>